<dbReference type="InterPro" id="IPR008921">
    <property type="entry name" value="DNA_pol3_clamp-load_cplx_C"/>
</dbReference>
<evidence type="ECO:0000256" key="7">
    <source>
        <dbReference type="ARBA" id="ARBA00034754"/>
    </source>
</evidence>
<dbReference type="GO" id="GO:0006261">
    <property type="term" value="P:DNA-templated DNA replication"/>
    <property type="evidence" value="ECO:0007669"/>
    <property type="project" value="TreeGrafter"/>
</dbReference>
<evidence type="ECO:0000256" key="2">
    <source>
        <dbReference type="ARBA" id="ARBA00017703"/>
    </source>
</evidence>
<dbReference type="Pfam" id="PF21694">
    <property type="entry name" value="DNA_pol3_delta_C"/>
    <property type="match status" value="1"/>
</dbReference>
<protein>
    <recommendedName>
        <fullName evidence="2">DNA polymerase III subunit delta</fullName>
        <ecNumber evidence="1">2.7.7.7</ecNumber>
    </recommendedName>
</protein>
<proteinExistence type="inferred from homology"/>
<dbReference type="Gene3D" id="1.10.8.60">
    <property type="match status" value="1"/>
</dbReference>
<dbReference type="Gene3D" id="3.40.50.300">
    <property type="entry name" value="P-loop containing nucleotide triphosphate hydrolases"/>
    <property type="match status" value="1"/>
</dbReference>
<keyword evidence="6" id="KW-0239">DNA-directed DNA polymerase</keyword>
<evidence type="ECO:0000256" key="1">
    <source>
        <dbReference type="ARBA" id="ARBA00012417"/>
    </source>
</evidence>
<evidence type="ECO:0000313" key="13">
    <source>
        <dbReference type="Proteomes" id="UP000430508"/>
    </source>
</evidence>
<accession>A0A857DEN6</accession>
<feature type="domain" description="DNA polymerase III delta N-terminal" evidence="10">
    <location>
        <begin position="19"/>
        <end position="98"/>
    </location>
</feature>
<dbReference type="Pfam" id="PF06144">
    <property type="entry name" value="DNA_pol3_delta"/>
    <property type="match status" value="1"/>
</dbReference>
<evidence type="ECO:0000256" key="3">
    <source>
        <dbReference type="ARBA" id="ARBA00022679"/>
    </source>
</evidence>
<dbReference type="InterPro" id="IPR010372">
    <property type="entry name" value="DNA_pol3_delta_N"/>
</dbReference>
<dbReference type="PANTHER" id="PTHR34388">
    <property type="entry name" value="DNA POLYMERASE III SUBUNIT DELTA"/>
    <property type="match status" value="1"/>
</dbReference>
<feature type="compositionally biased region" description="Basic and acidic residues" evidence="9">
    <location>
        <begin position="103"/>
        <end position="113"/>
    </location>
</feature>
<feature type="region of interest" description="Disordered" evidence="9">
    <location>
        <begin position="89"/>
        <end position="113"/>
    </location>
</feature>
<keyword evidence="4 12" id="KW-0548">Nucleotidyltransferase</keyword>
<keyword evidence="5" id="KW-0235">DNA replication</keyword>
<dbReference type="GO" id="GO:0009360">
    <property type="term" value="C:DNA polymerase III complex"/>
    <property type="evidence" value="ECO:0007669"/>
    <property type="project" value="InterPro"/>
</dbReference>
<evidence type="ECO:0000256" key="9">
    <source>
        <dbReference type="SAM" id="MobiDB-lite"/>
    </source>
</evidence>
<name>A0A857DEN6_9FIRM</name>
<dbReference type="InterPro" id="IPR048466">
    <property type="entry name" value="DNA_pol3_delta-like_C"/>
</dbReference>
<evidence type="ECO:0000259" key="11">
    <source>
        <dbReference type="Pfam" id="PF21694"/>
    </source>
</evidence>
<dbReference type="RefSeq" id="WP_019226571.1">
    <property type="nucleotide sequence ID" value="NZ_CP046996.1"/>
</dbReference>
<dbReference type="EMBL" id="CP046996">
    <property type="protein sequence ID" value="QGZ99723.1"/>
    <property type="molecule type" value="Genomic_DNA"/>
</dbReference>
<dbReference type="SUPFAM" id="SSF52540">
    <property type="entry name" value="P-loop containing nucleoside triphosphate hydrolases"/>
    <property type="match status" value="1"/>
</dbReference>
<dbReference type="EC" id="2.7.7.7" evidence="1"/>
<dbReference type="PANTHER" id="PTHR34388:SF1">
    <property type="entry name" value="DNA POLYMERASE III SUBUNIT DELTA"/>
    <property type="match status" value="1"/>
</dbReference>
<dbReference type="SUPFAM" id="SSF48019">
    <property type="entry name" value="post-AAA+ oligomerization domain-like"/>
    <property type="match status" value="1"/>
</dbReference>
<comment type="similarity">
    <text evidence="7">Belongs to the DNA polymerase HolA subunit family.</text>
</comment>
<evidence type="ECO:0000256" key="4">
    <source>
        <dbReference type="ARBA" id="ARBA00022695"/>
    </source>
</evidence>
<keyword evidence="3 12" id="KW-0808">Transferase</keyword>
<dbReference type="Gene3D" id="1.20.272.10">
    <property type="match status" value="1"/>
</dbReference>
<organism evidence="12 13">
    <name type="scientific">Dehalobacter restrictus</name>
    <dbReference type="NCBI Taxonomy" id="55583"/>
    <lineage>
        <taxon>Bacteria</taxon>
        <taxon>Bacillati</taxon>
        <taxon>Bacillota</taxon>
        <taxon>Clostridia</taxon>
        <taxon>Eubacteriales</taxon>
        <taxon>Desulfitobacteriaceae</taxon>
        <taxon>Dehalobacter</taxon>
    </lineage>
</organism>
<evidence type="ECO:0000259" key="10">
    <source>
        <dbReference type="Pfam" id="PF06144"/>
    </source>
</evidence>
<comment type="catalytic activity">
    <reaction evidence="8">
        <text>DNA(n) + a 2'-deoxyribonucleoside 5'-triphosphate = DNA(n+1) + diphosphate</text>
        <dbReference type="Rhea" id="RHEA:22508"/>
        <dbReference type="Rhea" id="RHEA-COMP:17339"/>
        <dbReference type="Rhea" id="RHEA-COMP:17340"/>
        <dbReference type="ChEBI" id="CHEBI:33019"/>
        <dbReference type="ChEBI" id="CHEBI:61560"/>
        <dbReference type="ChEBI" id="CHEBI:173112"/>
        <dbReference type="EC" id="2.7.7.7"/>
    </reaction>
</comment>
<dbReference type="Proteomes" id="UP000430508">
    <property type="component" value="Chromosome"/>
</dbReference>
<gene>
    <name evidence="12" type="primary">holA</name>
    <name evidence="12" type="ORF">GQ588_03175</name>
</gene>
<dbReference type="NCBIfam" id="TIGR01128">
    <property type="entry name" value="holA"/>
    <property type="match status" value="1"/>
</dbReference>
<dbReference type="AlphaFoldDB" id="A0A857DEN6"/>
<dbReference type="InterPro" id="IPR027417">
    <property type="entry name" value="P-loop_NTPase"/>
</dbReference>
<feature type="domain" description="DNA polymerase III delta subunit-like C-terminal" evidence="11">
    <location>
        <begin position="231"/>
        <end position="350"/>
    </location>
</feature>
<sequence>MTLDIIKLDIKNRDIPSVYLWYGEDRYSLTEALKLLKNYYLLDDPSGSNTELLNGKEQTREEMIQAANMTAFFSGKLVVVDDLPYFSTGRSKGTSESENSAEETERSDSGRGSDPDILLEYCLNPNPSTCLVLISEKVNRGRKLFKEINKNGKAVEFAFPKGQSEWTAWLQKEALQNGKNLSVPAALFLLEWAGHQTGVLSQELAKLALYTGEKQNIEIEDIRKICLPMIETTVFAMLDAIAAENTKDALTRLCEVLSQEHYLKVHTMIVRHIRLLLVASIWRARRGTVNDFMDTAGIRTFFEGNKLFQQADSFSANRLAEAMEDCLQTELALKSSGGSPQLLLEIMVIRLCKK</sequence>
<dbReference type="GO" id="GO:0003887">
    <property type="term" value="F:DNA-directed DNA polymerase activity"/>
    <property type="evidence" value="ECO:0007669"/>
    <property type="project" value="UniProtKB-KW"/>
</dbReference>
<evidence type="ECO:0000256" key="8">
    <source>
        <dbReference type="ARBA" id="ARBA00049244"/>
    </source>
</evidence>
<reference evidence="12 13" key="1">
    <citation type="submission" date="2019-12" db="EMBL/GenBank/DDBJ databases">
        <title>Sequence classification of anaerobic respiratory reductive dehalogenases: First we see many, then we see few.</title>
        <authorList>
            <person name="Molenda O."/>
            <person name="Puentes Jacome L.A."/>
            <person name="Cao X."/>
            <person name="Nesbo C.L."/>
            <person name="Tang S."/>
            <person name="Morson N."/>
            <person name="Patron J."/>
            <person name="Lomheim L."/>
            <person name="Wishart D.S."/>
            <person name="Edwards E.A."/>
        </authorList>
    </citation>
    <scope>NUCLEOTIDE SEQUENCE [LARGE SCALE GENOMIC DNA]</scope>
    <source>
        <strain evidence="12 13">12DCA</strain>
    </source>
</reference>
<dbReference type="InterPro" id="IPR005790">
    <property type="entry name" value="DNA_polIII_delta"/>
</dbReference>
<dbReference type="GO" id="GO:0003677">
    <property type="term" value="F:DNA binding"/>
    <property type="evidence" value="ECO:0007669"/>
    <property type="project" value="InterPro"/>
</dbReference>
<evidence type="ECO:0000256" key="5">
    <source>
        <dbReference type="ARBA" id="ARBA00022705"/>
    </source>
</evidence>
<evidence type="ECO:0000313" key="12">
    <source>
        <dbReference type="EMBL" id="QGZ99723.1"/>
    </source>
</evidence>
<evidence type="ECO:0000256" key="6">
    <source>
        <dbReference type="ARBA" id="ARBA00022932"/>
    </source>
</evidence>